<evidence type="ECO:0000313" key="3">
    <source>
        <dbReference type="Proteomes" id="UP000652074"/>
    </source>
</evidence>
<comment type="caution">
    <text evidence="2">The sequence shown here is derived from an EMBL/GenBank/DDBJ whole genome shotgun (WGS) entry which is preliminary data.</text>
</comment>
<dbReference type="Gene3D" id="3.30.420.180">
    <property type="entry name" value="CobE/GbiG C-terminal domain"/>
    <property type="match status" value="1"/>
</dbReference>
<feature type="domain" description="CobE/GbiG C-terminal" evidence="1">
    <location>
        <begin position="13"/>
        <end position="136"/>
    </location>
</feature>
<dbReference type="EMBL" id="WTVR01000024">
    <property type="protein sequence ID" value="NMF89459.1"/>
    <property type="molecule type" value="Genomic_DNA"/>
</dbReference>
<dbReference type="InterPro" id="IPR052553">
    <property type="entry name" value="CbiG_hydrolase"/>
</dbReference>
<dbReference type="InterPro" id="IPR036518">
    <property type="entry name" value="CobE/GbiG_C_sf"/>
</dbReference>
<dbReference type="Proteomes" id="UP000652074">
    <property type="component" value="Unassembled WGS sequence"/>
</dbReference>
<gene>
    <name evidence="2" type="ORF">GPA26_13365</name>
</gene>
<accession>A0ABX1MTQ1</accession>
<dbReference type="RefSeq" id="WP_169206825.1">
    <property type="nucleotide sequence ID" value="NZ_CP059560.1"/>
</dbReference>
<evidence type="ECO:0000313" key="2">
    <source>
        <dbReference type="EMBL" id="NMF89459.1"/>
    </source>
</evidence>
<sequence length="142" mass="14284">MSAAGNPAHKAVALGLGCDRSTPAETIARAIDEALAQAGASLADVRAVASIDLKADEAGLLEIATLLGWTIAFHPAAALAAVPVPNPSETVRHHTGTPSVSEAAALLAAGTDLTQLVVEKHKLRGPDGRNATVSVARMPGSN</sequence>
<organism evidence="2 3">
    <name type="scientific">Aromatoleum petrolei</name>
    <dbReference type="NCBI Taxonomy" id="76116"/>
    <lineage>
        <taxon>Bacteria</taxon>
        <taxon>Pseudomonadati</taxon>
        <taxon>Pseudomonadota</taxon>
        <taxon>Betaproteobacteria</taxon>
        <taxon>Rhodocyclales</taxon>
        <taxon>Rhodocyclaceae</taxon>
        <taxon>Aromatoleum</taxon>
    </lineage>
</organism>
<dbReference type="SUPFAM" id="SSF159664">
    <property type="entry name" value="CobE/GbiG C-terminal domain-like"/>
    <property type="match status" value="1"/>
</dbReference>
<dbReference type="PANTHER" id="PTHR37477">
    <property type="entry name" value="COBALT-PRECORRIN-5A HYDROLASE"/>
    <property type="match status" value="1"/>
</dbReference>
<reference evidence="2 3" key="1">
    <citation type="submission" date="2019-12" db="EMBL/GenBank/DDBJ databases">
        <title>Comparative genomics gives insights into the taxonomy of the Azoarcus-Aromatoleum group and reveals separate origins of nif in the plant-associated Azoarcus and non-plant-associated Aromatoleum sub-groups.</title>
        <authorList>
            <person name="Lafos M."/>
            <person name="Maluk M."/>
            <person name="Batista M."/>
            <person name="Junghare M."/>
            <person name="Carmona M."/>
            <person name="Faoro H."/>
            <person name="Cruz L.M."/>
            <person name="Battistoni F."/>
            <person name="De Souza E."/>
            <person name="Pedrosa F."/>
            <person name="Chen W.-M."/>
            <person name="Poole P.S."/>
            <person name="Dixon R.A."/>
            <person name="James E.K."/>
        </authorList>
    </citation>
    <scope>NUCLEOTIDE SEQUENCE [LARGE SCALE GENOMIC DNA]</scope>
    <source>
        <strain evidence="2 3">ToN1</strain>
    </source>
</reference>
<proteinExistence type="predicted"/>
<protein>
    <submittedName>
        <fullName evidence="2">Cobalamin biosynthesis protein CbiG</fullName>
    </submittedName>
</protein>
<name>A0ABX1MTQ1_9RHOO</name>
<dbReference type="PANTHER" id="PTHR37477:SF1">
    <property type="entry name" value="COBALT-PRECORRIN-5A HYDROLASE"/>
    <property type="match status" value="1"/>
</dbReference>
<dbReference type="Pfam" id="PF01890">
    <property type="entry name" value="CbiG_C"/>
    <property type="match status" value="1"/>
</dbReference>
<dbReference type="InterPro" id="IPR002750">
    <property type="entry name" value="CobE/GbiG_C"/>
</dbReference>
<evidence type="ECO:0000259" key="1">
    <source>
        <dbReference type="Pfam" id="PF01890"/>
    </source>
</evidence>
<keyword evidence="3" id="KW-1185">Reference proteome</keyword>